<protein>
    <submittedName>
        <fullName evidence="4">CoA-binding protein</fullName>
    </submittedName>
</protein>
<dbReference type="SUPFAM" id="SSF51735">
    <property type="entry name" value="NAD(P)-binding Rossmann-fold domains"/>
    <property type="match status" value="1"/>
</dbReference>
<dbReference type="InterPro" id="IPR032875">
    <property type="entry name" value="Succ_CoA_lig_flav_dom"/>
</dbReference>
<evidence type="ECO:0000256" key="2">
    <source>
        <dbReference type="ARBA" id="ARBA00022741"/>
    </source>
</evidence>
<dbReference type="AlphaFoldDB" id="A0A2T1M147"/>
<feature type="domain" description="CoA-binding" evidence="3">
    <location>
        <begin position="2"/>
        <end position="99"/>
    </location>
</feature>
<dbReference type="SMART" id="SM00881">
    <property type="entry name" value="CoA_binding"/>
    <property type="match status" value="1"/>
</dbReference>
<dbReference type="GO" id="GO:0006099">
    <property type="term" value="P:tricarboxylic acid cycle"/>
    <property type="evidence" value="ECO:0007669"/>
    <property type="project" value="TreeGrafter"/>
</dbReference>
<keyword evidence="2" id="KW-0547">Nucleotide-binding</keyword>
<evidence type="ECO:0000259" key="3">
    <source>
        <dbReference type="SMART" id="SM00881"/>
    </source>
</evidence>
<dbReference type="GO" id="GO:0004776">
    <property type="term" value="F:succinate-CoA ligase (GDP-forming) activity"/>
    <property type="evidence" value="ECO:0007669"/>
    <property type="project" value="TreeGrafter"/>
</dbReference>
<dbReference type="PANTHER" id="PTHR11117:SF2">
    <property type="entry name" value="SUCCINATE--COA LIGASE [ADP_GDP-FORMING] SUBUNIT ALPHA, MITOCHONDRIAL"/>
    <property type="match status" value="1"/>
</dbReference>
<gene>
    <name evidence="4" type="ORF">C7H19_05335</name>
</gene>
<dbReference type="SUPFAM" id="SSF52210">
    <property type="entry name" value="Succinyl-CoA synthetase domains"/>
    <property type="match status" value="1"/>
</dbReference>
<evidence type="ECO:0000313" key="4">
    <source>
        <dbReference type="EMBL" id="PSF38410.1"/>
    </source>
</evidence>
<reference evidence="4 5" key="1">
    <citation type="submission" date="2018-03" db="EMBL/GenBank/DDBJ databases">
        <title>The ancient ancestry and fast evolution of plastids.</title>
        <authorList>
            <person name="Moore K.R."/>
            <person name="Magnabosco C."/>
            <person name="Momper L."/>
            <person name="Gold D.A."/>
            <person name="Bosak T."/>
            <person name="Fournier G.P."/>
        </authorList>
    </citation>
    <scope>NUCLEOTIDE SEQUENCE [LARGE SCALE GENOMIC DNA]</scope>
    <source>
        <strain evidence="4 5">CCALA 016</strain>
    </source>
</reference>
<dbReference type="EMBL" id="PXOH01000004">
    <property type="protein sequence ID" value="PSF38410.1"/>
    <property type="molecule type" value="Genomic_DNA"/>
</dbReference>
<organism evidence="4 5">
    <name type="scientific">Aphanothece hegewaldii CCALA 016</name>
    <dbReference type="NCBI Taxonomy" id="2107694"/>
    <lineage>
        <taxon>Bacteria</taxon>
        <taxon>Bacillati</taxon>
        <taxon>Cyanobacteriota</taxon>
        <taxon>Cyanophyceae</taxon>
        <taxon>Oscillatoriophycideae</taxon>
        <taxon>Chroococcales</taxon>
        <taxon>Aphanothecaceae</taxon>
        <taxon>Aphanothece</taxon>
    </lineage>
</organism>
<reference evidence="4 5" key="2">
    <citation type="submission" date="2018-03" db="EMBL/GenBank/DDBJ databases">
        <authorList>
            <person name="Keele B.F."/>
        </authorList>
    </citation>
    <scope>NUCLEOTIDE SEQUENCE [LARGE SCALE GENOMIC DNA]</scope>
    <source>
        <strain evidence="4 5">CCALA 016</strain>
    </source>
</reference>
<dbReference type="Gene3D" id="3.40.50.261">
    <property type="entry name" value="Succinyl-CoA synthetase domains"/>
    <property type="match status" value="1"/>
</dbReference>
<comment type="caution">
    <text evidence="4">The sequence shown here is derived from an EMBL/GenBank/DDBJ whole genome shotgun (WGS) entry which is preliminary data.</text>
</comment>
<dbReference type="Proteomes" id="UP000239001">
    <property type="component" value="Unassembled WGS sequence"/>
</dbReference>
<dbReference type="InterPro" id="IPR016102">
    <property type="entry name" value="Succinyl-CoA_synth-like"/>
</dbReference>
<dbReference type="InterPro" id="IPR005810">
    <property type="entry name" value="CoA_lig_alpha"/>
</dbReference>
<dbReference type="Pfam" id="PF02629">
    <property type="entry name" value="CoA_binding"/>
    <property type="match status" value="1"/>
</dbReference>
<dbReference type="GO" id="GO:0000166">
    <property type="term" value="F:nucleotide binding"/>
    <property type="evidence" value="ECO:0007669"/>
    <property type="project" value="UniProtKB-KW"/>
</dbReference>
<dbReference type="PRINTS" id="PR01798">
    <property type="entry name" value="SCOASYNTHASE"/>
</dbReference>
<dbReference type="RefSeq" id="WP_106455853.1">
    <property type="nucleotide sequence ID" value="NZ_PXOH01000004.1"/>
</dbReference>
<proteinExistence type="predicted"/>
<dbReference type="InterPro" id="IPR003781">
    <property type="entry name" value="CoA-bd"/>
</dbReference>
<keyword evidence="1" id="KW-0436">Ligase</keyword>
<dbReference type="Pfam" id="PF13607">
    <property type="entry name" value="Succ_CoA_lig"/>
    <property type="match status" value="1"/>
</dbReference>
<dbReference type="OrthoDB" id="9807196at2"/>
<keyword evidence="5" id="KW-1185">Reference proteome</keyword>
<dbReference type="GO" id="GO:0004775">
    <property type="term" value="F:succinate-CoA ligase (ADP-forming) activity"/>
    <property type="evidence" value="ECO:0007669"/>
    <property type="project" value="TreeGrafter"/>
</dbReference>
<sequence length="296" mass="31921">MKWTPESKILIQGITTPMGSSYGTRMKAYGTNIMAGIGVGSGGQLIDEIPIFDLVEDAIAQVGDIETTLIFGDPYQVIDAAYEAITANIKQLVLISGGVPPLDMVKLLKKAQETNTFILGSGSQGLIVPGKVWLGTSEPFCYTPGRVGLISRSDRLTDEIAFRLSQAGLGQSISVSLGTDSLIGSTFEQWLQILEEDEETDVIVLVGHPSGSAEISAAEYIASTIEKPVIVYLAGLHTPIDKKFDDAMSIMANQLSYIDAKPSPEQQILSRFQDAEVQIADRVCEIPEWVKLVLPS</sequence>
<dbReference type="Gene3D" id="3.40.50.720">
    <property type="entry name" value="NAD(P)-binding Rossmann-like Domain"/>
    <property type="match status" value="1"/>
</dbReference>
<dbReference type="PANTHER" id="PTHR11117">
    <property type="entry name" value="SUCCINYL-COA LIGASE SUBUNIT ALPHA"/>
    <property type="match status" value="1"/>
</dbReference>
<dbReference type="PIRSF" id="PIRSF001553">
    <property type="entry name" value="SucCS_alpha"/>
    <property type="match status" value="1"/>
</dbReference>
<evidence type="ECO:0000313" key="5">
    <source>
        <dbReference type="Proteomes" id="UP000239001"/>
    </source>
</evidence>
<dbReference type="GO" id="GO:0009361">
    <property type="term" value="C:succinate-CoA ligase complex (ADP-forming)"/>
    <property type="evidence" value="ECO:0007669"/>
    <property type="project" value="TreeGrafter"/>
</dbReference>
<name>A0A2T1M147_9CHRO</name>
<evidence type="ECO:0000256" key="1">
    <source>
        <dbReference type="ARBA" id="ARBA00022598"/>
    </source>
</evidence>
<dbReference type="InterPro" id="IPR036291">
    <property type="entry name" value="NAD(P)-bd_dom_sf"/>
</dbReference>
<accession>A0A2T1M147</accession>